<organism evidence="9 10">
    <name type="scientific">Phytophthora cactorum</name>
    <dbReference type="NCBI Taxonomy" id="29920"/>
    <lineage>
        <taxon>Eukaryota</taxon>
        <taxon>Sar</taxon>
        <taxon>Stramenopiles</taxon>
        <taxon>Oomycota</taxon>
        <taxon>Peronosporomycetes</taxon>
        <taxon>Peronosporales</taxon>
        <taxon>Peronosporaceae</taxon>
        <taxon>Phytophthora</taxon>
    </lineage>
</organism>
<dbReference type="Proteomes" id="UP000688947">
    <property type="component" value="Unassembled WGS sequence"/>
</dbReference>
<dbReference type="Proteomes" id="UP000697107">
    <property type="component" value="Unassembled WGS sequence"/>
</dbReference>
<dbReference type="OrthoDB" id="114826at2759"/>
<evidence type="ECO:0000313" key="5">
    <source>
        <dbReference type="EMBL" id="KAG2954057.1"/>
    </source>
</evidence>
<evidence type="ECO:0000313" key="8">
    <source>
        <dbReference type="EMBL" id="KAG6973041.1"/>
    </source>
</evidence>
<keyword evidence="2" id="KW-1133">Transmembrane helix</keyword>
<reference evidence="3" key="2">
    <citation type="submission" date="2018-10" db="EMBL/GenBank/DDBJ databases">
        <title>Effector identification in a new, highly contiguous assembly of the strawberry crown rot pathogen Phytophthora cactorum.</title>
        <authorList>
            <person name="Armitage A.D."/>
            <person name="Nellist C.F."/>
            <person name="Bates H."/>
            <person name="Vickerstaff R.J."/>
            <person name="Harrison R.J."/>
        </authorList>
    </citation>
    <scope>NUCLEOTIDE SEQUENCE</scope>
    <source>
        <strain evidence="3">15-7</strain>
        <strain evidence="4">4032</strain>
        <strain evidence="5">4040</strain>
        <strain evidence="6">P415</strain>
        <strain evidence="7">P421</strain>
    </source>
</reference>
<dbReference type="Proteomes" id="UP000736787">
    <property type="component" value="Unassembled WGS sequence"/>
</dbReference>
<keyword evidence="2" id="KW-0812">Transmembrane</keyword>
<gene>
    <name evidence="8" type="ORF">JG687_00001125</name>
    <name evidence="9" type="ORF">PC110_g10325</name>
    <name evidence="3" type="ORF">PC113_g2020</name>
    <name evidence="4" type="ORF">PC115_g3533</name>
    <name evidence="5" type="ORF">PC117_g1516</name>
    <name evidence="6" type="ORF">PC118_g3322</name>
    <name evidence="7" type="ORF">PC129_g2141</name>
</gene>
<dbReference type="VEuPathDB" id="FungiDB:PC110_g10325"/>
<dbReference type="EMBL" id="RCMV01000037">
    <property type="protein sequence ID" value="KAG3227332.1"/>
    <property type="molecule type" value="Genomic_DNA"/>
</dbReference>
<dbReference type="EMBL" id="MJFZ01000240">
    <property type="protein sequence ID" value="RAW33356.1"/>
    <property type="molecule type" value="Genomic_DNA"/>
</dbReference>
<feature type="compositionally biased region" description="Acidic residues" evidence="1">
    <location>
        <begin position="53"/>
        <end position="64"/>
    </location>
</feature>
<keyword evidence="10" id="KW-1185">Reference proteome</keyword>
<sequence>MGETSSSECEIEIVGDDDKPKYSGGEFKPLTSGQLLLKTRHKSDRQHRGLLDGADDDDDDQNEQDAERDPGRECFLSKLLAATMTLLVCGFIYFVVLGQCWLDES</sequence>
<evidence type="ECO:0000313" key="4">
    <source>
        <dbReference type="EMBL" id="KAG2938881.1"/>
    </source>
</evidence>
<evidence type="ECO:0000313" key="7">
    <source>
        <dbReference type="EMBL" id="KAG3227332.1"/>
    </source>
</evidence>
<reference evidence="8" key="3">
    <citation type="submission" date="2021-01" db="EMBL/GenBank/DDBJ databases">
        <title>Phytophthora aleatoria, a newly-described species from Pinus radiata is distinct from Phytophthora cactorum isolates based on comparative genomics.</title>
        <authorList>
            <person name="Mcdougal R."/>
            <person name="Panda P."/>
            <person name="Williams N."/>
            <person name="Studholme D.J."/>
        </authorList>
    </citation>
    <scope>NUCLEOTIDE SEQUENCE</scope>
    <source>
        <strain evidence="8">NZFS 3830</strain>
    </source>
</reference>
<dbReference type="AlphaFoldDB" id="A0A329SBQ0"/>
<protein>
    <submittedName>
        <fullName evidence="9">Uncharacterized protein</fullName>
    </submittedName>
</protein>
<dbReference type="Proteomes" id="UP000760860">
    <property type="component" value="Unassembled WGS sequence"/>
</dbReference>
<evidence type="ECO:0000313" key="3">
    <source>
        <dbReference type="EMBL" id="KAG2867340.1"/>
    </source>
</evidence>
<dbReference type="Proteomes" id="UP000735874">
    <property type="component" value="Unassembled WGS sequence"/>
</dbReference>
<dbReference type="EMBL" id="JAENGZ010000026">
    <property type="protein sequence ID" value="KAG6973041.1"/>
    <property type="molecule type" value="Genomic_DNA"/>
</dbReference>
<comment type="caution">
    <text evidence="9">The sequence shown here is derived from an EMBL/GenBank/DDBJ whole genome shotgun (WGS) entry which is preliminary data.</text>
</comment>
<dbReference type="Proteomes" id="UP000251314">
    <property type="component" value="Unassembled WGS sequence"/>
</dbReference>
<evidence type="ECO:0000256" key="2">
    <source>
        <dbReference type="SAM" id="Phobius"/>
    </source>
</evidence>
<feature type="transmembrane region" description="Helical" evidence="2">
    <location>
        <begin position="79"/>
        <end position="102"/>
    </location>
</feature>
<dbReference type="Proteomes" id="UP000774804">
    <property type="component" value="Unassembled WGS sequence"/>
</dbReference>
<accession>A0A329SBQ0</accession>
<dbReference type="EMBL" id="RCMG01000026">
    <property type="protein sequence ID" value="KAG2867340.1"/>
    <property type="molecule type" value="Genomic_DNA"/>
</dbReference>
<dbReference type="EMBL" id="RCMK01000018">
    <property type="protein sequence ID" value="KAG2954057.1"/>
    <property type="molecule type" value="Genomic_DNA"/>
</dbReference>
<name>A0A329SBQ0_9STRA</name>
<proteinExistence type="predicted"/>
<reference evidence="9 10" key="1">
    <citation type="submission" date="2018-01" db="EMBL/GenBank/DDBJ databases">
        <title>Draft genome of the strawberry crown rot pathogen Phytophthora cactorum.</title>
        <authorList>
            <person name="Armitage A.D."/>
            <person name="Lysoe E."/>
            <person name="Nellist C.F."/>
            <person name="Harrison R.J."/>
            <person name="Brurberg M.B."/>
        </authorList>
    </citation>
    <scope>NUCLEOTIDE SEQUENCE [LARGE SCALE GENOMIC DNA]</scope>
    <source>
        <strain evidence="9 10">10300</strain>
    </source>
</reference>
<dbReference type="EMBL" id="RCML01000055">
    <property type="protein sequence ID" value="KAG2994806.1"/>
    <property type="molecule type" value="Genomic_DNA"/>
</dbReference>
<evidence type="ECO:0000313" key="10">
    <source>
        <dbReference type="Proteomes" id="UP000251314"/>
    </source>
</evidence>
<dbReference type="EMBL" id="RCMI01000059">
    <property type="protein sequence ID" value="KAG2938881.1"/>
    <property type="molecule type" value="Genomic_DNA"/>
</dbReference>
<evidence type="ECO:0000256" key="1">
    <source>
        <dbReference type="SAM" id="MobiDB-lite"/>
    </source>
</evidence>
<evidence type="ECO:0000313" key="6">
    <source>
        <dbReference type="EMBL" id="KAG2994806.1"/>
    </source>
</evidence>
<feature type="region of interest" description="Disordered" evidence="1">
    <location>
        <begin position="38"/>
        <end position="69"/>
    </location>
</feature>
<keyword evidence="2" id="KW-0472">Membrane</keyword>
<feature type="region of interest" description="Disordered" evidence="1">
    <location>
        <begin position="1"/>
        <end position="26"/>
    </location>
</feature>
<evidence type="ECO:0000313" key="9">
    <source>
        <dbReference type="EMBL" id="RAW33356.1"/>
    </source>
</evidence>